<reference evidence="1 2" key="1">
    <citation type="submission" date="2018-10" db="EMBL/GenBank/DDBJ databases">
        <title>A high-quality apple genome assembly.</title>
        <authorList>
            <person name="Hu J."/>
        </authorList>
    </citation>
    <scope>NUCLEOTIDE SEQUENCE [LARGE SCALE GENOMIC DNA]</scope>
    <source>
        <strain evidence="2">cv. HFTH1</strain>
        <tissue evidence="1">Young leaf</tissue>
    </source>
</reference>
<protein>
    <submittedName>
        <fullName evidence="1">Uncharacterized protein</fullName>
    </submittedName>
</protein>
<organism evidence="1 2">
    <name type="scientific">Malus domestica</name>
    <name type="common">Apple</name>
    <name type="synonym">Pyrus malus</name>
    <dbReference type="NCBI Taxonomy" id="3750"/>
    <lineage>
        <taxon>Eukaryota</taxon>
        <taxon>Viridiplantae</taxon>
        <taxon>Streptophyta</taxon>
        <taxon>Embryophyta</taxon>
        <taxon>Tracheophyta</taxon>
        <taxon>Spermatophyta</taxon>
        <taxon>Magnoliopsida</taxon>
        <taxon>eudicotyledons</taxon>
        <taxon>Gunneridae</taxon>
        <taxon>Pentapetalae</taxon>
        <taxon>rosids</taxon>
        <taxon>fabids</taxon>
        <taxon>Rosales</taxon>
        <taxon>Rosaceae</taxon>
        <taxon>Amygdaloideae</taxon>
        <taxon>Maleae</taxon>
        <taxon>Malus</taxon>
    </lineage>
</organism>
<accession>A0A498I5Y9</accession>
<evidence type="ECO:0000313" key="2">
    <source>
        <dbReference type="Proteomes" id="UP000290289"/>
    </source>
</evidence>
<sequence>MTKSISKGDVKMSKSAITICNSPLSPPSMASMATLSVNTPYPSHSFPKSSSAHFAPVLKLSTHIGLIEPNDGKLVELFVEESKKGETKKEAAAF</sequence>
<comment type="caution">
    <text evidence="1">The sequence shown here is derived from an EMBL/GenBank/DDBJ whole genome shotgun (WGS) entry which is preliminary data.</text>
</comment>
<proteinExistence type="predicted"/>
<dbReference type="AlphaFoldDB" id="A0A498I5Y9"/>
<dbReference type="EMBL" id="RDQH01000339">
    <property type="protein sequence ID" value="RXH78640.1"/>
    <property type="molecule type" value="Genomic_DNA"/>
</dbReference>
<keyword evidence="2" id="KW-1185">Reference proteome</keyword>
<dbReference type="Proteomes" id="UP000290289">
    <property type="component" value="Chromosome 13"/>
</dbReference>
<dbReference type="STRING" id="3750.A0A498I5Y9"/>
<evidence type="ECO:0000313" key="1">
    <source>
        <dbReference type="EMBL" id="RXH78640.1"/>
    </source>
</evidence>
<name>A0A498I5Y9_MALDO</name>
<gene>
    <name evidence="1" type="ORF">DVH24_002158</name>
</gene>